<evidence type="ECO:0000313" key="1">
    <source>
        <dbReference type="Proteomes" id="UP000790787"/>
    </source>
</evidence>
<dbReference type="STRING" id="4097.A0A1S3WYK6"/>
<dbReference type="RefSeq" id="XP_016432803.2">
    <property type="nucleotide sequence ID" value="XM_016577317.2"/>
</dbReference>
<dbReference type="PANTHER" id="PTHR31973:SF197">
    <property type="entry name" value="SWIM-TYPE DOMAIN-CONTAINING PROTEIN"/>
    <property type="match status" value="1"/>
</dbReference>
<dbReference type="SMART" id="SM00575">
    <property type="entry name" value="ZnF_PMZ"/>
    <property type="match status" value="1"/>
</dbReference>
<dbReference type="GO" id="GO:0008270">
    <property type="term" value="F:zinc ion binding"/>
    <property type="evidence" value="ECO:0007669"/>
    <property type="project" value="UniProtKB-KW"/>
</dbReference>
<dbReference type="RefSeq" id="XP_016432804.2">
    <property type="nucleotide sequence ID" value="XM_016577318.2"/>
</dbReference>
<reference evidence="2 3" key="2">
    <citation type="submission" date="2025-08" db="UniProtKB">
        <authorList>
            <consortium name="RefSeq"/>
        </authorList>
    </citation>
    <scope>IDENTIFICATION</scope>
    <source>
        <tissue evidence="2 3">Leaf</tissue>
    </source>
</reference>
<dbReference type="PANTHER" id="PTHR31973">
    <property type="entry name" value="POLYPROTEIN, PUTATIVE-RELATED"/>
    <property type="match status" value="1"/>
</dbReference>
<dbReference type="RefSeq" id="XP_016432802.2">
    <property type="nucleotide sequence ID" value="XM_016577316.2"/>
</dbReference>
<keyword evidence="1" id="KW-1185">Reference proteome</keyword>
<dbReference type="OMA" id="PAYDHRM"/>
<proteinExistence type="predicted"/>
<evidence type="ECO:0000313" key="2">
    <source>
        <dbReference type="RefSeq" id="XP_016432802.2"/>
    </source>
</evidence>
<reference evidence="1" key="1">
    <citation type="journal article" date="2014" name="Nat. Commun.">
        <title>The tobacco genome sequence and its comparison with those of tomato and potato.</title>
        <authorList>
            <person name="Sierro N."/>
            <person name="Battey J.N."/>
            <person name="Ouadi S."/>
            <person name="Bakaher N."/>
            <person name="Bovet L."/>
            <person name="Willig A."/>
            <person name="Goepfert S."/>
            <person name="Peitsch M.C."/>
            <person name="Ivanov N.V."/>
        </authorList>
    </citation>
    <scope>NUCLEOTIDE SEQUENCE [LARGE SCALE GENOMIC DNA]</scope>
</reference>
<dbReference type="Proteomes" id="UP000790787">
    <property type="component" value="Chromosome 23"/>
</dbReference>
<dbReference type="Pfam" id="PF04434">
    <property type="entry name" value="SWIM"/>
    <property type="match status" value="1"/>
</dbReference>
<dbReference type="PROSITE" id="PS50966">
    <property type="entry name" value="ZF_SWIM"/>
    <property type="match status" value="1"/>
</dbReference>
<dbReference type="KEGG" id="nta:107759384"/>
<gene>
    <name evidence="2 3 4" type="primary">LOC107759384</name>
</gene>
<dbReference type="PaxDb" id="4097-A0A1S3WYK6"/>
<sequence length="286" mass="33704">MQKGLVSAAEEVFPAYDHRMCARHILSNWSKKWRGIERRKKFWSCVRATFEAELKTKVAELNTLGHNIVEDIISYNKERWCKVYFQEFFKCDSVDNNMSESFNAWILGARHKTIVSMLEEIRVKVMIKIPKMRAFAENWVDAISPMAMKIFNINVEKSMKCKIHWNGDSGFEIKEGKTNFIVHLKRGYCSCRSWQLKGITCAHAITTMHNRRIDASESIATWYRKETYLRVYSNFIQHVPNMIIWLVTSNPKIEPPAVQKCLVGQREIEERRNEKLKTLVSYPKWE</sequence>
<dbReference type="OrthoDB" id="1244291at2759"/>
<accession>A0A1S3WYT3</accession>
<dbReference type="InterPro" id="IPR006564">
    <property type="entry name" value="Znf_PMZ"/>
</dbReference>
<evidence type="ECO:0000313" key="3">
    <source>
        <dbReference type="RefSeq" id="XP_016432803.2"/>
    </source>
</evidence>
<dbReference type="InterPro" id="IPR007527">
    <property type="entry name" value="Znf_SWIM"/>
</dbReference>
<protein>
    <submittedName>
        <fullName evidence="2 3">Uncharacterized protein LOC107759384</fullName>
    </submittedName>
</protein>
<name>A0A1S3WYT3_TOBAC</name>
<evidence type="ECO:0000313" key="4">
    <source>
        <dbReference type="RefSeq" id="XP_016432804.2"/>
    </source>
</evidence>
<organism evidence="1 2">
    <name type="scientific">Nicotiana tabacum</name>
    <name type="common">Common tobacco</name>
    <dbReference type="NCBI Taxonomy" id="4097"/>
    <lineage>
        <taxon>Eukaryota</taxon>
        <taxon>Viridiplantae</taxon>
        <taxon>Streptophyta</taxon>
        <taxon>Embryophyta</taxon>
        <taxon>Tracheophyta</taxon>
        <taxon>Spermatophyta</taxon>
        <taxon>Magnoliopsida</taxon>
        <taxon>eudicotyledons</taxon>
        <taxon>Gunneridae</taxon>
        <taxon>Pentapetalae</taxon>
        <taxon>asterids</taxon>
        <taxon>lamiids</taxon>
        <taxon>Solanales</taxon>
        <taxon>Solanaceae</taxon>
        <taxon>Nicotianoideae</taxon>
        <taxon>Nicotianeae</taxon>
        <taxon>Nicotiana</taxon>
    </lineage>
</organism>